<feature type="chain" id="PRO_5032407122" description="Lipoprotein" evidence="2">
    <location>
        <begin position="22"/>
        <end position="311"/>
    </location>
</feature>
<gene>
    <name evidence="3" type="ORF">G0028_20570</name>
</gene>
<evidence type="ECO:0008006" key="5">
    <source>
        <dbReference type="Google" id="ProtNLM"/>
    </source>
</evidence>
<evidence type="ECO:0000256" key="1">
    <source>
        <dbReference type="SAM" id="MobiDB-lite"/>
    </source>
</evidence>
<sequence length="311" mass="32692">MNRFKTSFLVISLGLTLTACGGGSDGASSSTGNGASSSTGNGTSSSTGNGTSSSTGNGTSSSTGNSGTTPDTSTGSVLEKLNPSQSYNIIFDYPNSSGASRLDSVKQNADGIITEFGDYKITGDIVAKEIAGNKNFTIARVTKGIFNYEKNGEIKSTDISKYSNASYFYFAFTPIITKRISAQTKQINCTDVNATQAKVTNSGQFEKFISPSIHNGSITLNPNGNIDVKFTAKNGSDETTFASSMRWVDSFNNYSSYNLLGIVGQQGESNQIGTFNIADNGPNSLVLGAIYRMTLSNNGNYQGAVSMVCNY</sequence>
<proteinExistence type="predicted"/>
<dbReference type="PROSITE" id="PS51257">
    <property type="entry name" value="PROKAR_LIPOPROTEIN"/>
    <property type="match status" value="1"/>
</dbReference>
<dbReference type="EMBL" id="CP048662">
    <property type="protein sequence ID" value="QOW48240.1"/>
    <property type="molecule type" value="Genomic_DNA"/>
</dbReference>
<feature type="signal peptide" evidence="2">
    <location>
        <begin position="1"/>
        <end position="21"/>
    </location>
</feature>
<evidence type="ECO:0000313" key="3">
    <source>
        <dbReference type="EMBL" id="QOW48240.1"/>
    </source>
</evidence>
<dbReference type="Proteomes" id="UP000593966">
    <property type="component" value="Plasmid pYH12207-3"/>
</dbReference>
<keyword evidence="4" id="KW-1185">Reference proteome</keyword>
<reference evidence="3 4" key="1">
    <citation type="submission" date="2020-02" db="EMBL/GenBank/DDBJ databases">
        <title>Tigecycline-resistant Acinetobacter species from pigs and migratory birds.</title>
        <authorList>
            <person name="Chen C."/>
            <person name="Sun J."/>
            <person name="Liao X.-P."/>
            <person name="Liu Y.-H."/>
        </authorList>
    </citation>
    <scope>NUCLEOTIDE SEQUENCE [LARGE SCALE GENOMIC DNA]</scope>
    <source>
        <strain evidence="3 4">YH12207_T</strain>
        <plasmid evidence="3 4">pYH12207-3</plasmid>
    </source>
</reference>
<accession>A0A7S6W0G3</accession>
<dbReference type="AlphaFoldDB" id="A0A7S6W0G3"/>
<evidence type="ECO:0000313" key="4">
    <source>
        <dbReference type="Proteomes" id="UP000593966"/>
    </source>
</evidence>
<feature type="compositionally biased region" description="Low complexity" evidence="1">
    <location>
        <begin position="26"/>
        <end position="76"/>
    </location>
</feature>
<protein>
    <recommendedName>
        <fullName evidence="5">Lipoprotein</fullName>
    </recommendedName>
</protein>
<feature type="region of interest" description="Disordered" evidence="1">
    <location>
        <begin position="24"/>
        <end position="78"/>
    </location>
</feature>
<geneLocation type="plasmid" evidence="3 4">
    <name>pYH12207-3</name>
</geneLocation>
<keyword evidence="3" id="KW-0614">Plasmid</keyword>
<name>A0A7S6W0G3_9GAMM</name>
<organism evidence="3 4">
    <name type="scientific">Acinetobacter piscicola</name>
    <dbReference type="NCBI Taxonomy" id="2006115"/>
    <lineage>
        <taxon>Bacteria</taxon>
        <taxon>Pseudomonadati</taxon>
        <taxon>Pseudomonadota</taxon>
        <taxon>Gammaproteobacteria</taxon>
        <taxon>Moraxellales</taxon>
        <taxon>Moraxellaceae</taxon>
        <taxon>Acinetobacter</taxon>
    </lineage>
</organism>
<evidence type="ECO:0000256" key="2">
    <source>
        <dbReference type="SAM" id="SignalP"/>
    </source>
</evidence>
<keyword evidence="2" id="KW-0732">Signal</keyword>
<dbReference type="RefSeq" id="WP_180046954.1">
    <property type="nucleotide sequence ID" value="NZ_CP048662.1"/>
</dbReference>